<organism evidence="2 3">
    <name type="scientific">Chloropicon roscoffensis</name>
    <dbReference type="NCBI Taxonomy" id="1461544"/>
    <lineage>
        <taxon>Eukaryota</taxon>
        <taxon>Viridiplantae</taxon>
        <taxon>Chlorophyta</taxon>
        <taxon>Chloropicophyceae</taxon>
        <taxon>Chloropicales</taxon>
        <taxon>Chloropicaceae</taxon>
        <taxon>Chloropicon</taxon>
    </lineage>
</organism>
<dbReference type="Proteomes" id="UP001472866">
    <property type="component" value="Chromosome 16"/>
</dbReference>
<dbReference type="PANTHER" id="PTHR43446">
    <property type="entry name" value="MEMBRANE PROTEIN-RELATED"/>
    <property type="match status" value="1"/>
</dbReference>
<keyword evidence="3" id="KW-1185">Reference proteome</keyword>
<dbReference type="SUPFAM" id="SSF117892">
    <property type="entry name" value="Band 7/SPFH domain"/>
    <property type="match status" value="1"/>
</dbReference>
<dbReference type="Pfam" id="PF01145">
    <property type="entry name" value="Band_7"/>
    <property type="match status" value="1"/>
</dbReference>
<evidence type="ECO:0000259" key="1">
    <source>
        <dbReference type="Pfam" id="PF01145"/>
    </source>
</evidence>
<dbReference type="Gene3D" id="3.30.479.30">
    <property type="entry name" value="Band 7 domain"/>
    <property type="match status" value="1"/>
</dbReference>
<dbReference type="AlphaFoldDB" id="A0AAX4PKI3"/>
<dbReference type="PANTHER" id="PTHR43446:SF1">
    <property type="entry name" value="BAND 7 DOMAIN-CONTAINING PROTEIN"/>
    <property type="match status" value="1"/>
</dbReference>
<reference evidence="2 3" key="1">
    <citation type="submission" date="2024-03" db="EMBL/GenBank/DDBJ databases">
        <title>Complete genome sequence of the green alga Chloropicon roscoffensis RCC1871.</title>
        <authorList>
            <person name="Lemieux C."/>
            <person name="Pombert J.-F."/>
            <person name="Otis C."/>
            <person name="Turmel M."/>
        </authorList>
    </citation>
    <scope>NUCLEOTIDE SEQUENCE [LARGE SCALE GENOMIC DNA]</scope>
    <source>
        <strain evidence="2 3">RCC1871</strain>
    </source>
</reference>
<protein>
    <submittedName>
        <fullName evidence="2">PHB domain-containing protein</fullName>
    </submittedName>
</protein>
<proteinExistence type="predicted"/>
<dbReference type="InterPro" id="IPR036013">
    <property type="entry name" value="Band_7/SPFH_dom_sf"/>
</dbReference>
<dbReference type="InterPro" id="IPR001107">
    <property type="entry name" value="Band_7"/>
</dbReference>
<gene>
    <name evidence="2" type="ORF">HKI87_16g83730</name>
</gene>
<evidence type="ECO:0000313" key="3">
    <source>
        <dbReference type="Proteomes" id="UP001472866"/>
    </source>
</evidence>
<accession>A0AAX4PKI3</accession>
<feature type="domain" description="Band 7" evidence="1">
    <location>
        <begin position="74"/>
        <end position="245"/>
    </location>
</feature>
<dbReference type="EMBL" id="CP151516">
    <property type="protein sequence ID" value="WZN66803.1"/>
    <property type="molecule type" value="Genomic_DNA"/>
</dbReference>
<evidence type="ECO:0000313" key="2">
    <source>
        <dbReference type="EMBL" id="WZN66803.1"/>
    </source>
</evidence>
<sequence length="294" mass="32780">MEVELPAHMNTAAHAGSPTQLVMNPVAKQDDRKADEFAYDRPRTEEPNLCCPNIQSSCLACLFPIHNLGGCYVLQENKAVLVQHWGKVTTVLKEPGIYCINVFGRQLTYRSLRHRVLDTPGLGVKCLDCKSNPILVGGAIYYKVEGVQASVLAVQDLKKYIISQFEVVLKQVCSRYPYEADEENPSCLKSESHRIGRELCELMQERLNFCGVRVLSAALTDLSYAPEIAQPMLMRQQAEAMVKARELIVQGAVLMTEGAVRDMEEKGHTFSDEEKALLIRNMLSMICGRDKGTG</sequence>
<name>A0AAX4PKI3_9CHLO</name>